<evidence type="ECO:0000256" key="1">
    <source>
        <dbReference type="SAM" id="Phobius"/>
    </source>
</evidence>
<reference evidence="2 3" key="1">
    <citation type="journal article" date="2009" name="Stand. Genomic Sci.">
        <title>Complete genome sequence of Pirellula staleyi type strain (ATCC 27377).</title>
        <authorList>
            <person name="Clum A."/>
            <person name="Tindall B.J."/>
            <person name="Sikorski J."/>
            <person name="Ivanova N."/>
            <person name="Mavrommatis K."/>
            <person name="Lucas S."/>
            <person name="Glavina del Rio T."/>
            <person name="Nolan M."/>
            <person name="Chen F."/>
            <person name="Tice H."/>
            <person name="Pitluck S."/>
            <person name="Cheng J.F."/>
            <person name="Chertkov O."/>
            <person name="Brettin T."/>
            <person name="Han C."/>
            <person name="Detter J.C."/>
            <person name="Kuske C."/>
            <person name="Bruce D."/>
            <person name="Goodwin L."/>
            <person name="Ovchinikova G."/>
            <person name="Pati A."/>
            <person name="Mikhailova N."/>
            <person name="Chen A."/>
            <person name="Palaniappan K."/>
            <person name="Land M."/>
            <person name="Hauser L."/>
            <person name="Chang Y.J."/>
            <person name="Jeffries C.D."/>
            <person name="Chain P."/>
            <person name="Rohde M."/>
            <person name="Goker M."/>
            <person name="Bristow J."/>
            <person name="Eisen J.A."/>
            <person name="Markowitz V."/>
            <person name="Hugenholtz P."/>
            <person name="Kyrpides N.C."/>
            <person name="Klenk H.P."/>
            <person name="Lapidus A."/>
        </authorList>
    </citation>
    <scope>NUCLEOTIDE SEQUENCE [LARGE SCALE GENOMIC DNA]</scope>
    <source>
        <strain evidence="3">ATCC 27377 / DSM 6068 / ICPB 4128</strain>
    </source>
</reference>
<keyword evidence="3" id="KW-1185">Reference proteome</keyword>
<keyword evidence="1" id="KW-1133">Transmembrane helix</keyword>
<sequence>MPDRSPLRCGDHLGDDRFARERWKNGNEIAGRSQRLDERQNQMRVGRVLVAMLVARWRIFFVSICFVNAGKVIVMLMVVSMLMHMRAAARC</sequence>
<keyword evidence="1" id="KW-0812">Transmembrane</keyword>
<accession>D2R764</accession>
<evidence type="ECO:0000313" key="3">
    <source>
        <dbReference type="Proteomes" id="UP000001887"/>
    </source>
</evidence>
<dbReference type="KEGG" id="psl:Psta_4625"/>
<dbReference type="Proteomes" id="UP000001887">
    <property type="component" value="Chromosome"/>
</dbReference>
<organism evidence="2 3">
    <name type="scientific">Pirellula staleyi (strain ATCC 27377 / DSM 6068 / ICPB 4128)</name>
    <name type="common">Pirella staleyi</name>
    <dbReference type="NCBI Taxonomy" id="530564"/>
    <lineage>
        <taxon>Bacteria</taxon>
        <taxon>Pseudomonadati</taxon>
        <taxon>Planctomycetota</taxon>
        <taxon>Planctomycetia</taxon>
        <taxon>Pirellulales</taxon>
        <taxon>Pirellulaceae</taxon>
        <taxon>Pirellula</taxon>
    </lineage>
</organism>
<dbReference type="AlphaFoldDB" id="D2R764"/>
<protein>
    <submittedName>
        <fullName evidence="2">Uncharacterized protein</fullName>
    </submittedName>
</protein>
<dbReference type="STRING" id="530564.Psta_4625"/>
<evidence type="ECO:0000313" key="2">
    <source>
        <dbReference type="EMBL" id="ADB19267.1"/>
    </source>
</evidence>
<dbReference type="HOGENOM" id="CLU_2424391_0_0_0"/>
<proteinExistence type="predicted"/>
<name>D2R764_PIRSD</name>
<gene>
    <name evidence="2" type="ordered locus">Psta_4625</name>
</gene>
<keyword evidence="1" id="KW-0472">Membrane</keyword>
<feature type="transmembrane region" description="Helical" evidence="1">
    <location>
        <begin position="59"/>
        <end position="83"/>
    </location>
</feature>
<dbReference type="EMBL" id="CP001848">
    <property type="protein sequence ID" value="ADB19267.1"/>
    <property type="molecule type" value="Genomic_DNA"/>
</dbReference>